<sequence length="426" mass="44804">MSIELISILILLLMFIVGSVLPINIGLLGFVASFIVGVLISGLEVDELFAGYPGDLFILLAGVTYLFAIVQNNGTIDLITGWGLKLVRGKIALIPWVMFALTALLASIGTQATSCVIIIAPIALRLAAQYNLNPIMVGTMVVTGATAGAFSPINLFGLIVKGVMESNNLAHEPVLLYINSLFFCTLMAAVLFIAFGGLRLIRNVNASEAYVAATAEAGAAPSNEVKLTPYRAATLAGIVLLIVMALKFEMHMGLAAMIVALALALMAPKQQSQVLTKVPWPVIFMVTGIVTYVEVLDKVGALAYMRDLIATVDNPVRASLLASYVGGIISAFASTTGFLAAIIPLATPILQDPNISSVGVIAAISMASSIVDLSPFSTSGAVILANAQGMKERDFFIKMLIVSAGFVILGPGLAWLVFVVLGLPWF</sequence>
<evidence type="ECO:0000259" key="2">
    <source>
        <dbReference type="Pfam" id="PF07158"/>
    </source>
</evidence>
<protein>
    <recommendedName>
        <fullName evidence="2">Dicarboxylate carrier MatC N-terminal domain-containing protein</fullName>
    </recommendedName>
</protein>
<feature type="transmembrane region" description="Helical" evidence="1">
    <location>
        <begin position="7"/>
        <end position="40"/>
    </location>
</feature>
<feature type="transmembrane region" description="Helical" evidence="1">
    <location>
        <begin position="52"/>
        <end position="70"/>
    </location>
</feature>
<feature type="transmembrane region" description="Helical" evidence="1">
    <location>
        <begin position="174"/>
        <end position="195"/>
    </location>
</feature>
<name>A0A372LH12_9BACI</name>
<reference evidence="3 4" key="1">
    <citation type="submission" date="2018-08" db="EMBL/GenBank/DDBJ databases">
        <title>Bacillus chawlae sp. nov., Bacillus glennii sp. nov., and Bacillus saganii sp. nov. Isolated from the Vehicle Assembly Building at Kennedy Space Center where the Viking Spacecraft were Assembled.</title>
        <authorList>
            <person name="Seuylemezian A."/>
            <person name="Vaishampayan P."/>
        </authorList>
    </citation>
    <scope>NUCLEOTIDE SEQUENCE [LARGE SCALE GENOMIC DNA]</scope>
    <source>
        <strain evidence="3 4">V44-8</strain>
    </source>
</reference>
<feature type="transmembrane region" description="Helical" evidence="1">
    <location>
        <begin position="91"/>
        <end position="123"/>
    </location>
</feature>
<keyword evidence="1" id="KW-1133">Transmembrane helix</keyword>
<feature type="transmembrane region" description="Helical" evidence="1">
    <location>
        <begin position="318"/>
        <end position="343"/>
    </location>
</feature>
<feature type="domain" description="Dicarboxylate carrier MatC N-terminal" evidence="2">
    <location>
        <begin position="1"/>
        <end position="149"/>
    </location>
</feature>
<keyword evidence="4" id="KW-1185">Reference proteome</keyword>
<comment type="caution">
    <text evidence="3">The sequence shown here is derived from an EMBL/GenBank/DDBJ whole genome shotgun (WGS) entry which is preliminary data.</text>
</comment>
<feature type="transmembrane region" description="Helical" evidence="1">
    <location>
        <begin position="135"/>
        <end position="162"/>
    </location>
</feature>
<accession>A0A372LH12</accession>
<proteinExistence type="predicted"/>
<organism evidence="3 4">
    <name type="scientific">Peribacillus glennii</name>
    <dbReference type="NCBI Taxonomy" id="2303991"/>
    <lineage>
        <taxon>Bacteria</taxon>
        <taxon>Bacillati</taxon>
        <taxon>Bacillota</taxon>
        <taxon>Bacilli</taxon>
        <taxon>Bacillales</taxon>
        <taxon>Bacillaceae</taxon>
        <taxon>Peribacillus</taxon>
    </lineage>
</organism>
<dbReference type="Proteomes" id="UP000262939">
    <property type="component" value="Unassembled WGS sequence"/>
</dbReference>
<keyword evidence="1" id="KW-0472">Membrane</keyword>
<dbReference type="EMBL" id="QVTD01000003">
    <property type="protein sequence ID" value="RFU65232.1"/>
    <property type="molecule type" value="Genomic_DNA"/>
</dbReference>
<gene>
    <name evidence="3" type="ORF">D0466_04835</name>
</gene>
<keyword evidence="1" id="KW-0812">Transmembrane</keyword>
<dbReference type="RefSeq" id="WP_117321407.1">
    <property type="nucleotide sequence ID" value="NZ_QVTD01000003.1"/>
</dbReference>
<feature type="transmembrane region" description="Helical" evidence="1">
    <location>
        <begin position="395"/>
        <end position="423"/>
    </location>
</feature>
<feature type="transmembrane region" description="Helical" evidence="1">
    <location>
        <begin position="355"/>
        <end position="374"/>
    </location>
</feature>
<feature type="transmembrane region" description="Helical" evidence="1">
    <location>
        <begin position="253"/>
        <end position="272"/>
    </location>
</feature>
<evidence type="ECO:0000313" key="4">
    <source>
        <dbReference type="Proteomes" id="UP000262939"/>
    </source>
</evidence>
<evidence type="ECO:0000256" key="1">
    <source>
        <dbReference type="SAM" id="Phobius"/>
    </source>
</evidence>
<dbReference type="InterPro" id="IPR009827">
    <property type="entry name" value="MatC_N"/>
</dbReference>
<evidence type="ECO:0000313" key="3">
    <source>
        <dbReference type="EMBL" id="RFU65232.1"/>
    </source>
</evidence>
<dbReference type="Pfam" id="PF07158">
    <property type="entry name" value="MatC_N"/>
    <property type="match status" value="1"/>
</dbReference>
<feature type="transmembrane region" description="Helical" evidence="1">
    <location>
        <begin position="278"/>
        <end position="297"/>
    </location>
</feature>
<dbReference type="AlphaFoldDB" id="A0A372LH12"/>
<dbReference type="OrthoDB" id="2814158at2"/>
<feature type="transmembrane region" description="Helical" evidence="1">
    <location>
        <begin position="228"/>
        <end position="246"/>
    </location>
</feature>